<dbReference type="EC" id="2.1.1.85" evidence="3"/>
<dbReference type="InterPro" id="IPR029063">
    <property type="entry name" value="SAM-dependent_MTases_sf"/>
</dbReference>
<name>A0A6U9W0X7_9STRA</name>
<reference evidence="10" key="1">
    <citation type="submission" date="2021-01" db="EMBL/GenBank/DDBJ databases">
        <authorList>
            <person name="Corre E."/>
            <person name="Pelletier E."/>
            <person name="Niang G."/>
            <person name="Scheremetjew M."/>
            <person name="Finn R."/>
            <person name="Kale V."/>
            <person name="Holt S."/>
            <person name="Cochrane G."/>
            <person name="Meng A."/>
            <person name="Brown T."/>
            <person name="Cohen L."/>
        </authorList>
    </citation>
    <scope>NUCLEOTIDE SEQUENCE</scope>
    <source>
        <strain evidence="10">10249 10 AB</strain>
    </source>
</reference>
<dbReference type="EMBL" id="HBIX01003538">
    <property type="protein sequence ID" value="CAE0710008.1"/>
    <property type="molecule type" value="Transcribed_RNA"/>
</dbReference>
<keyword evidence="7" id="KW-0949">S-adenosyl-L-methionine</keyword>
<evidence type="ECO:0000256" key="3">
    <source>
        <dbReference type="ARBA" id="ARBA00012533"/>
    </source>
</evidence>
<dbReference type="GO" id="GO:0005737">
    <property type="term" value="C:cytoplasm"/>
    <property type="evidence" value="ECO:0007669"/>
    <property type="project" value="UniProtKB-SubCell"/>
</dbReference>
<evidence type="ECO:0000256" key="8">
    <source>
        <dbReference type="ARBA" id="ARBA00023242"/>
    </source>
</evidence>
<protein>
    <recommendedName>
        <fullName evidence="3">protein-histidine N-methyltransferase</fullName>
        <ecNumber evidence="3">2.1.1.85</ecNumber>
    </recommendedName>
</protein>
<dbReference type="GO" id="GO:0018064">
    <property type="term" value="F:protein-L-histidine N-tele-methyltransferase activity"/>
    <property type="evidence" value="ECO:0007669"/>
    <property type="project" value="UniProtKB-EC"/>
</dbReference>
<keyword evidence="8" id="KW-0539">Nucleus</keyword>
<dbReference type="Pfam" id="PF10294">
    <property type="entry name" value="Methyltransf_16"/>
    <property type="match status" value="1"/>
</dbReference>
<keyword evidence="4" id="KW-0963">Cytoplasm</keyword>
<dbReference type="SUPFAM" id="SSF53335">
    <property type="entry name" value="S-adenosyl-L-methionine-dependent methyltransferases"/>
    <property type="match status" value="1"/>
</dbReference>
<evidence type="ECO:0000256" key="9">
    <source>
        <dbReference type="ARBA" id="ARBA00038126"/>
    </source>
</evidence>
<dbReference type="GO" id="GO:0032259">
    <property type="term" value="P:methylation"/>
    <property type="evidence" value="ECO:0007669"/>
    <property type="project" value="UniProtKB-KW"/>
</dbReference>
<evidence type="ECO:0000313" key="10">
    <source>
        <dbReference type="EMBL" id="CAE0710007.1"/>
    </source>
</evidence>
<evidence type="ECO:0000256" key="2">
    <source>
        <dbReference type="ARBA" id="ARBA00004496"/>
    </source>
</evidence>
<keyword evidence="6" id="KW-0808">Transferase</keyword>
<comment type="subcellular location">
    <subcellularLocation>
        <location evidence="2">Cytoplasm</location>
    </subcellularLocation>
    <subcellularLocation>
        <location evidence="1">Nucleus</location>
    </subcellularLocation>
</comment>
<dbReference type="InterPro" id="IPR019410">
    <property type="entry name" value="Methyltransf_16"/>
</dbReference>
<evidence type="ECO:0000256" key="4">
    <source>
        <dbReference type="ARBA" id="ARBA00022490"/>
    </source>
</evidence>
<dbReference type="AlphaFoldDB" id="A0A6U9W0X7"/>
<comment type="similarity">
    <text evidence="9">Belongs to the methyltransferase superfamily. METTL18 family.</text>
</comment>
<accession>A0A6U9W0X7</accession>
<dbReference type="EMBL" id="HBIX01003537">
    <property type="protein sequence ID" value="CAE0710007.1"/>
    <property type="molecule type" value="Transcribed_RNA"/>
</dbReference>
<dbReference type="PANTHER" id="PTHR14614:SF39">
    <property type="entry name" value="HISTIDINE PROTEIN METHYLTRANSFERASE 1 HOMOLOG"/>
    <property type="match status" value="1"/>
</dbReference>
<dbReference type="Gene3D" id="3.40.50.150">
    <property type="entry name" value="Vaccinia Virus protein VP39"/>
    <property type="match status" value="1"/>
</dbReference>
<evidence type="ECO:0000256" key="6">
    <source>
        <dbReference type="ARBA" id="ARBA00022679"/>
    </source>
</evidence>
<evidence type="ECO:0000256" key="1">
    <source>
        <dbReference type="ARBA" id="ARBA00004123"/>
    </source>
</evidence>
<sequence>MSFSFNFVPNAEHASTFVNADSSGACIEVGKKQPEKMNSWFSWIKQETAGSFFESFLQKEHAQNESIPLVPRQQQGVRTANDYILRVREESASFRSRNTDLVPGVYEGGLKVWECSVDMCRYFLSQNIIIDGHVLELGCGHGLPGIFILKQAILLSQQKPIDCCITFSDYNEFVIKDVTMPNVAINVQDTCSKRLDSVDGQQNIEHWLREHVTFGAGDWLVMSDTLFEKGTDSIALKQPKHPALPKDGLYDCILASETTYSETSAMETAELLSRHLKPGKGVSYISTKRYYFGVGGGTKCLCDALHKQKAHKFHIETLKVYDNGAGNIRELLLVKSLGPKS</sequence>
<dbReference type="GO" id="GO:0005634">
    <property type="term" value="C:nucleus"/>
    <property type="evidence" value="ECO:0007669"/>
    <property type="project" value="UniProtKB-SubCell"/>
</dbReference>
<proteinExistence type="inferred from homology"/>
<evidence type="ECO:0000256" key="5">
    <source>
        <dbReference type="ARBA" id="ARBA00022603"/>
    </source>
</evidence>
<keyword evidence="5" id="KW-0489">Methyltransferase</keyword>
<dbReference type="PANTHER" id="PTHR14614">
    <property type="entry name" value="HEPATOCELLULAR CARCINOMA-ASSOCIATED ANTIGEN"/>
    <property type="match status" value="1"/>
</dbReference>
<evidence type="ECO:0000313" key="11">
    <source>
        <dbReference type="EMBL" id="CAE0710008.1"/>
    </source>
</evidence>
<evidence type="ECO:0000256" key="7">
    <source>
        <dbReference type="ARBA" id="ARBA00022691"/>
    </source>
</evidence>
<organism evidence="10">
    <name type="scientific">Pseudo-nitzschia australis</name>
    <dbReference type="NCBI Taxonomy" id="44445"/>
    <lineage>
        <taxon>Eukaryota</taxon>
        <taxon>Sar</taxon>
        <taxon>Stramenopiles</taxon>
        <taxon>Ochrophyta</taxon>
        <taxon>Bacillariophyta</taxon>
        <taxon>Bacillariophyceae</taxon>
        <taxon>Bacillariophycidae</taxon>
        <taxon>Bacillariales</taxon>
        <taxon>Bacillariaceae</taxon>
        <taxon>Pseudo-nitzschia</taxon>
    </lineage>
</organism>
<gene>
    <name evidence="10" type="ORF">PAUS00366_LOCUS2727</name>
    <name evidence="11" type="ORF">PAUS00366_LOCUS2728</name>
</gene>